<gene>
    <name evidence="5" type="ORF">MUK42_28117</name>
</gene>
<evidence type="ECO:0000256" key="2">
    <source>
        <dbReference type="ARBA" id="ARBA00007568"/>
    </source>
</evidence>
<protein>
    <submittedName>
        <fullName evidence="5">GLutaRedoXin</fullName>
    </submittedName>
</protein>
<evidence type="ECO:0000256" key="4">
    <source>
        <dbReference type="ARBA" id="ARBA00023284"/>
    </source>
</evidence>
<dbReference type="GO" id="GO:0005737">
    <property type="term" value="C:cytoplasm"/>
    <property type="evidence" value="ECO:0007669"/>
    <property type="project" value="UniProtKB-SubCell"/>
</dbReference>
<dbReference type="InterPro" id="IPR011905">
    <property type="entry name" value="GlrX-like_pln_2"/>
</dbReference>
<dbReference type="OrthoDB" id="418495at2759"/>
<evidence type="ECO:0000256" key="3">
    <source>
        <dbReference type="ARBA" id="ARBA00022490"/>
    </source>
</evidence>
<sequence length="118" mass="12564">MQQAIPYSSGKAWPSRSRAPEAWELKKIIGGAGEIRVAVEENPVVVVGRSGCFMVHVVRRLLLGQGVNPVVCEVGEDAVTLPAVFVGGRLVGGLDRLMAVHISGELVPILKRAGALWL</sequence>
<proteinExistence type="inferred from homology"/>
<dbReference type="AlphaFoldDB" id="A0A9E7EZK4"/>
<dbReference type="InterPro" id="IPR036249">
    <property type="entry name" value="Thioredoxin-like_sf"/>
</dbReference>
<comment type="subcellular location">
    <subcellularLocation>
        <location evidence="1">Cytoplasm</location>
    </subcellularLocation>
</comment>
<keyword evidence="6" id="KW-1185">Reference proteome</keyword>
<evidence type="ECO:0000256" key="1">
    <source>
        <dbReference type="ARBA" id="ARBA00004496"/>
    </source>
</evidence>
<dbReference type="EMBL" id="CP097504">
    <property type="protein sequence ID" value="URD85732.1"/>
    <property type="molecule type" value="Genomic_DNA"/>
</dbReference>
<evidence type="ECO:0000313" key="6">
    <source>
        <dbReference type="Proteomes" id="UP001055439"/>
    </source>
</evidence>
<comment type="similarity">
    <text evidence="2">Belongs to the glutaredoxin family. CC-type subfamily.</text>
</comment>
<keyword evidence="3" id="KW-0963">Cytoplasm</keyword>
<dbReference type="Gene3D" id="3.40.30.10">
    <property type="entry name" value="Glutaredoxin"/>
    <property type="match status" value="1"/>
</dbReference>
<accession>A0A9E7EZK4</accession>
<evidence type="ECO:0000313" key="5">
    <source>
        <dbReference type="EMBL" id="URD85732.1"/>
    </source>
</evidence>
<dbReference type="SUPFAM" id="SSF52833">
    <property type="entry name" value="Thioredoxin-like"/>
    <property type="match status" value="1"/>
</dbReference>
<dbReference type="Proteomes" id="UP001055439">
    <property type="component" value="Chromosome 2"/>
</dbReference>
<keyword evidence="4" id="KW-0676">Redox-active center</keyword>
<dbReference type="PROSITE" id="PS51354">
    <property type="entry name" value="GLUTAREDOXIN_2"/>
    <property type="match status" value="1"/>
</dbReference>
<dbReference type="PANTHER" id="PTHR10168">
    <property type="entry name" value="GLUTAREDOXIN"/>
    <property type="match status" value="1"/>
</dbReference>
<name>A0A9E7EZK4_9LILI</name>
<reference evidence="5" key="1">
    <citation type="submission" date="2022-05" db="EMBL/GenBank/DDBJ databases">
        <title>The Musa troglodytarum L. genome provides insights into the mechanism of non-climacteric behaviour and enrichment of carotenoids.</title>
        <authorList>
            <person name="Wang J."/>
        </authorList>
    </citation>
    <scope>NUCLEOTIDE SEQUENCE</scope>
    <source>
        <tissue evidence="5">Leaf</tissue>
    </source>
</reference>
<organism evidence="5 6">
    <name type="scientific">Musa troglodytarum</name>
    <name type="common">fe'i banana</name>
    <dbReference type="NCBI Taxonomy" id="320322"/>
    <lineage>
        <taxon>Eukaryota</taxon>
        <taxon>Viridiplantae</taxon>
        <taxon>Streptophyta</taxon>
        <taxon>Embryophyta</taxon>
        <taxon>Tracheophyta</taxon>
        <taxon>Spermatophyta</taxon>
        <taxon>Magnoliopsida</taxon>
        <taxon>Liliopsida</taxon>
        <taxon>Zingiberales</taxon>
        <taxon>Musaceae</taxon>
        <taxon>Musa</taxon>
    </lineage>
</organism>